<sequence>MINTTDAAPSSISRRHALRSMSAGFGYLAFSALAAEQSVAGESSLKSRAPHFAPRAKRVIFLCMRGGPSHVDTFDYKPRLAADHGRPSNYGTPWCQSSFRFQQHGDSGLWLSQLYPNLAKQVDNLCLLNGMHCDQPSHAQAMMQLHTGNFQQVRPSMGAWALYGLGTENQNLPGFISINPPSSVGGAQNFGSAFLPAAFQGTKFTVTDTSARNRRIDRMRRGEVNPHGINNAVNGRLSKSDQRAQLDLLAKLNREKLARDVFNPVIDGALENYELAFRMQDAVPAIMNITDETQETLDLYGIGEDPTDGFGRQCLLARRFAEEGVRFIELGHGSWDQHSNLQTALSENCAETDKPIAGLIADLLRRDLLKDTLILWGGEFGRTPYSPDGKGRDHNHKGFTMWMAGGGIKGGFQYGSTDDHGYEAIAGKMHIHDWHATILHLLGFDHERLTYRYAGREMRLTETAGTVAHAILS</sequence>
<dbReference type="KEGG" id="rul:UC8_13230"/>
<dbReference type="PANTHER" id="PTHR43737">
    <property type="entry name" value="BLL7424 PROTEIN"/>
    <property type="match status" value="1"/>
</dbReference>
<dbReference type="InterPro" id="IPR017850">
    <property type="entry name" value="Alkaline_phosphatase_core_sf"/>
</dbReference>
<dbReference type="Proteomes" id="UP000325286">
    <property type="component" value="Chromosome"/>
</dbReference>
<evidence type="ECO:0008006" key="3">
    <source>
        <dbReference type="Google" id="ProtNLM"/>
    </source>
</evidence>
<gene>
    <name evidence="1" type="ORF">UC8_13230</name>
</gene>
<dbReference type="AlphaFoldDB" id="A0A5B9QJW9"/>
<evidence type="ECO:0000313" key="1">
    <source>
        <dbReference type="EMBL" id="QEG39358.1"/>
    </source>
</evidence>
<dbReference type="EMBL" id="CP042914">
    <property type="protein sequence ID" value="QEG39358.1"/>
    <property type="molecule type" value="Genomic_DNA"/>
</dbReference>
<dbReference type="InterPro" id="IPR010869">
    <property type="entry name" value="DUF1501"/>
</dbReference>
<reference evidence="1 2" key="1">
    <citation type="submission" date="2019-08" db="EMBL/GenBank/DDBJ databases">
        <title>Deep-cultivation of Planctomycetes and their phenomic and genomic characterization uncovers novel biology.</title>
        <authorList>
            <person name="Wiegand S."/>
            <person name="Jogler M."/>
            <person name="Boedeker C."/>
            <person name="Pinto D."/>
            <person name="Vollmers J."/>
            <person name="Rivas-Marin E."/>
            <person name="Kohn T."/>
            <person name="Peeters S.H."/>
            <person name="Heuer A."/>
            <person name="Rast P."/>
            <person name="Oberbeckmann S."/>
            <person name="Bunk B."/>
            <person name="Jeske O."/>
            <person name="Meyerdierks A."/>
            <person name="Storesund J.E."/>
            <person name="Kallscheuer N."/>
            <person name="Luecker S."/>
            <person name="Lage O.M."/>
            <person name="Pohl T."/>
            <person name="Merkel B.J."/>
            <person name="Hornburger P."/>
            <person name="Mueller R.-W."/>
            <person name="Bruemmer F."/>
            <person name="Labrenz M."/>
            <person name="Spormann A.M."/>
            <person name="Op den Camp H."/>
            <person name="Overmann J."/>
            <person name="Amann R."/>
            <person name="Jetten M.S.M."/>
            <person name="Mascher T."/>
            <person name="Medema M.H."/>
            <person name="Devos D.P."/>
            <person name="Kaster A.-K."/>
            <person name="Ovreas L."/>
            <person name="Rohde M."/>
            <person name="Galperin M.Y."/>
            <person name="Jogler C."/>
        </authorList>
    </citation>
    <scope>NUCLEOTIDE SEQUENCE [LARGE SCALE GENOMIC DNA]</scope>
    <source>
        <strain evidence="1 2">UC8</strain>
    </source>
</reference>
<dbReference type="RefSeq" id="WP_068138792.1">
    <property type="nucleotide sequence ID" value="NZ_CP042914.1"/>
</dbReference>
<proteinExistence type="predicted"/>
<evidence type="ECO:0000313" key="2">
    <source>
        <dbReference type="Proteomes" id="UP000325286"/>
    </source>
</evidence>
<dbReference type="Pfam" id="PF07394">
    <property type="entry name" value="DUF1501"/>
    <property type="match status" value="1"/>
</dbReference>
<organism evidence="1 2">
    <name type="scientific">Roseimaritima ulvae</name>
    <dbReference type="NCBI Taxonomy" id="980254"/>
    <lineage>
        <taxon>Bacteria</taxon>
        <taxon>Pseudomonadati</taxon>
        <taxon>Planctomycetota</taxon>
        <taxon>Planctomycetia</taxon>
        <taxon>Pirellulales</taxon>
        <taxon>Pirellulaceae</taxon>
        <taxon>Roseimaritima</taxon>
    </lineage>
</organism>
<dbReference type="SUPFAM" id="SSF53649">
    <property type="entry name" value="Alkaline phosphatase-like"/>
    <property type="match status" value="1"/>
</dbReference>
<dbReference type="PROSITE" id="PS51318">
    <property type="entry name" value="TAT"/>
    <property type="match status" value="1"/>
</dbReference>
<accession>A0A5B9QJW9</accession>
<protein>
    <recommendedName>
        <fullName evidence="3">Sulfatase</fullName>
    </recommendedName>
</protein>
<dbReference type="PANTHER" id="PTHR43737:SF1">
    <property type="entry name" value="DUF1501 DOMAIN-CONTAINING PROTEIN"/>
    <property type="match status" value="1"/>
</dbReference>
<keyword evidence="2" id="KW-1185">Reference proteome</keyword>
<name>A0A5B9QJW9_9BACT</name>
<dbReference type="InterPro" id="IPR006311">
    <property type="entry name" value="TAT_signal"/>
</dbReference>